<name>A0ABW3Y5S5_9FLAO</name>
<keyword evidence="4 5" id="KW-0472">Membrane</keyword>
<keyword evidence="2 5" id="KW-0812">Transmembrane</keyword>
<evidence type="ECO:0000313" key="8">
    <source>
        <dbReference type="Proteomes" id="UP001597201"/>
    </source>
</evidence>
<evidence type="ECO:0000256" key="4">
    <source>
        <dbReference type="ARBA" id="ARBA00023136"/>
    </source>
</evidence>
<dbReference type="PANTHER" id="PTHR30414">
    <property type="entry name" value="MINICONDUCTANCE MECHANOSENSITIVE CHANNEL YBDG"/>
    <property type="match status" value="1"/>
</dbReference>
<evidence type="ECO:0000256" key="2">
    <source>
        <dbReference type="ARBA" id="ARBA00022692"/>
    </source>
</evidence>
<dbReference type="InterPro" id="IPR023408">
    <property type="entry name" value="MscS_beta-dom_sf"/>
</dbReference>
<dbReference type="PANTHER" id="PTHR30414:SF0">
    <property type="entry name" value="MINICONDUCTANCE MECHANOSENSITIVE CHANNEL YBDG"/>
    <property type="match status" value="1"/>
</dbReference>
<organism evidence="7 8">
    <name type="scientific">Namhaeicola litoreus</name>
    <dbReference type="NCBI Taxonomy" id="1052145"/>
    <lineage>
        <taxon>Bacteria</taxon>
        <taxon>Pseudomonadati</taxon>
        <taxon>Bacteroidota</taxon>
        <taxon>Flavobacteriia</taxon>
        <taxon>Flavobacteriales</taxon>
        <taxon>Flavobacteriaceae</taxon>
        <taxon>Namhaeicola</taxon>
    </lineage>
</organism>
<sequence>MEELNHFIYHYLIEKGVDNDFAKWLNLIVLVLVAYLFLTLIDFIIRKILLGAFTKISEKTSTQFDDYMVQNKLPRNIAHLVPLLIAHEIVPFVFSDFPFWENLFTKGLSVYSIILVIWIIRSLLHTLRDYFRTLPRLKDKPIESYIQVVLIITWFIGILLTFAVLTNNPIWKFITALGAASAIFLLIFKDTILGFVASIQVSANDMMRIGDWITFDKYGADGDVIEINLATVKVQNFDNTITTIPTYALISDSFKNWRGMTESGGRRIKRSLNIKMESVNFLLPERVHELKNIQLISEYINSRQINVDEYNRNNKIDKDLLINGRNLTNLGVFRKYVETYVEKHSAINKDMTLMVRQLAPTTQGIPIEIYAFSKDKRWQNYEYIMADIFDHLISAVPYFGLQLFELPSGNSFHIHQKTE</sequence>
<reference evidence="8" key="1">
    <citation type="journal article" date="2019" name="Int. J. Syst. Evol. Microbiol.">
        <title>The Global Catalogue of Microorganisms (GCM) 10K type strain sequencing project: providing services to taxonomists for standard genome sequencing and annotation.</title>
        <authorList>
            <consortium name="The Broad Institute Genomics Platform"/>
            <consortium name="The Broad Institute Genome Sequencing Center for Infectious Disease"/>
            <person name="Wu L."/>
            <person name="Ma J."/>
        </authorList>
    </citation>
    <scope>NUCLEOTIDE SEQUENCE [LARGE SCALE GENOMIC DNA]</scope>
    <source>
        <strain evidence="8">CCUG 61485</strain>
    </source>
</reference>
<evidence type="ECO:0000256" key="3">
    <source>
        <dbReference type="ARBA" id="ARBA00022989"/>
    </source>
</evidence>
<accession>A0ABW3Y5S5</accession>
<dbReference type="InterPro" id="IPR010920">
    <property type="entry name" value="LSM_dom_sf"/>
</dbReference>
<evidence type="ECO:0000313" key="7">
    <source>
        <dbReference type="EMBL" id="MFD1316210.1"/>
    </source>
</evidence>
<feature type="domain" description="Mechanosensitive ion channel MscS" evidence="6">
    <location>
        <begin position="190"/>
        <end position="258"/>
    </location>
</feature>
<feature type="transmembrane region" description="Helical" evidence="5">
    <location>
        <begin position="170"/>
        <end position="188"/>
    </location>
</feature>
<dbReference type="InterPro" id="IPR006685">
    <property type="entry name" value="MscS_channel_2nd"/>
</dbReference>
<keyword evidence="8" id="KW-1185">Reference proteome</keyword>
<proteinExistence type="predicted"/>
<evidence type="ECO:0000256" key="1">
    <source>
        <dbReference type="ARBA" id="ARBA00004370"/>
    </source>
</evidence>
<evidence type="ECO:0000256" key="5">
    <source>
        <dbReference type="SAM" id="Phobius"/>
    </source>
</evidence>
<evidence type="ECO:0000259" key="6">
    <source>
        <dbReference type="Pfam" id="PF00924"/>
    </source>
</evidence>
<dbReference type="Gene3D" id="2.30.30.60">
    <property type="match status" value="1"/>
</dbReference>
<protein>
    <submittedName>
        <fullName evidence="7">Mechanosensitive ion channel family protein</fullName>
    </submittedName>
</protein>
<dbReference type="SUPFAM" id="SSF50182">
    <property type="entry name" value="Sm-like ribonucleoproteins"/>
    <property type="match status" value="1"/>
</dbReference>
<dbReference type="Proteomes" id="UP001597201">
    <property type="component" value="Unassembled WGS sequence"/>
</dbReference>
<dbReference type="RefSeq" id="WP_377179020.1">
    <property type="nucleotide sequence ID" value="NZ_JBHTMY010000003.1"/>
</dbReference>
<comment type="caution">
    <text evidence="7">The sequence shown here is derived from an EMBL/GenBank/DDBJ whole genome shotgun (WGS) entry which is preliminary data.</text>
</comment>
<dbReference type="Pfam" id="PF00924">
    <property type="entry name" value="MS_channel_2nd"/>
    <property type="match status" value="1"/>
</dbReference>
<gene>
    <name evidence="7" type="ORF">ACFQ39_11335</name>
</gene>
<feature type="transmembrane region" description="Helical" evidence="5">
    <location>
        <begin position="145"/>
        <end position="164"/>
    </location>
</feature>
<feature type="transmembrane region" description="Helical" evidence="5">
    <location>
        <begin position="24"/>
        <end position="45"/>
    </location>
</feature>
<dbReference type="EMBL" id="JBHTMY010000003">
    <property type="protein sequence ID" value="MFD1316210.1"/>
    <property type="molecule type" value="Genomic_DNA"/>
</dbReference>
<keyword evidence="3 5" id="KW-1133">Transmembrane helix</keyword>
<dbReference type="InterPro" id="IPR030192">
    <property type="entry name" value="YbdG"/>
</dbReference>
<feature type="transmembrane region" description="Helical" evidence="5">
    <location>
        <begin position="107"/>
        <end position="124"/>
    </location>
</feature>
<comment type="subcellular location">
    <subcellularLocation>
        <location evidence="1">Membrane</location>
    </subcellularLocation>
</comment>